<proteinExistence type="inferred from homology"/>
<name>A0AAV3Z3X1_9GAST</name>
<dbReference type="PANTHER" id="PTHR13489">
    <property type="entry name" value="MINI-CHROMOSOME MAINTENANCE COMPLEX-BINDING PROTEIN"/>
    <property type="match status" value="1"/>
</dbReference>
<comment type="subcellular location">
    <subcellularLocation>
        <location evidence="1">Nucleus</location>
    </subcellularLocation>
</comment>
<dbReference type="InterPro" id="IPR019140">
    <property type="entry name" value="MCM_complex-bd"/>
</dbReference>
<sequence>MPLPDEQGVPCIVRVYSNTVELKTTDVVEIVGILCMDPRLASVFDDDTDETTDITEKKELQAHEPPASLVPRLHSLVVRRLEHNNPKLPPKVDSDNYKKAITNLMVDACSLRLELLSILEHALLGDRLAAEYLLCQLISGVYARVDVLPLGKLSVNISRCPSWPRYCKFLYHLISQLTTQSVYLEMSIENMNCATLIPKKDYAQNRVTAGMLQLANGTTLVVDETALEQGQLNPQGVSNVKALADVIKWQRVDYDFQWHPIPVHSDINVLTLSEGESLLPKDVHVPLTTTQHQDLDVAAHFSKLDSRLTPENLEKLRCYISACRLMEYSVSDETQKIIQDDFVETRQSNPNNMSVEDFQTLLGLARLISLSHGVASPNVDMWRTARAMEDTRKARVAELPASNRRSL</sequence>
<evidence type="ECO:0000313" key="6">
    <source>
        <dbReference type="Proteomes" id="UP000735302"/>
    </source>
</evidence>
<evidence type="ECO:0000256" key="2">
    <source>
        <dbReference type="ARBA" id="ARBA00007925"/>
    </source>
</evidence>
<organism evidence="5 6">
    <name type="scientific">Plakobranchus ocellatus</name>
    <dbReference type="NCBI Taxonomy" id="259542"/>
    <lineage>
        <taxon>Eukaryota</taxon>
        <taxon>Metazoa</taxon>
        <taxon>Spiralia</taxon>
        <taxon>Lophotrochozoa</taxon>
        <taxon>Mollusca</taxon>
        <taxon>Gastropoda</taxon>
        <taxon>Heterobranchia</taxon>
        <taxon>Euthyneura</taxon>
        <taxon>Panpulmonata</taxon>
        <taxon>Sacoglossa</taxon>
        <taxon>Placobranchoidea</taxon>
        <taxon>Plakobranchidae</taxon>
        <taxon>Plakobranchus</taxon>
    </lineage>
</organism>
<gene>
    <name evidence="5" type="ORF">PoB_001578100</name>
</gene>
<keyword evidence="4" id="KW-0539">Nucleus</keyword>
<evidence type="ECO:0000256" key="1">
    <source>
        <dbReference type="ARBA" id="ARBA00004123"/>
    </source>
</evidence>
<dbReference type="AlphaFoldDB" id="A0AAV3Z3X1"/>
<dbReference type="GO" id="GO:0003682">
    <property type="term" value="F:chromatin binding"/>
    <property type="evidence" value="ECO:0007669"/>
    <property type="project" value="TreeGrafter"/>
</dbReference>
<dbReference type="PANTHER" id="PTHR13489:SF0">
    <property type="entry name" value="MINI-CHROMOSOME MAINTENANCE COMPLEX-BINDING PROTEIN"/>
    <property type="match status" value="1"/>
</dbReference>
<dbReference type="GO" id="GO:0006261">
    <property type="term" value="P:DNA-templated DNA replication"/>
    <property type="evidence" value="ECO:0007669"/>
    <property type="project" value="TreeGrafter"/>
</dbReference>
<evidence type="ECO:0000313" key="5">
    <source>
        <dbReference type="EMBL" id="GFN89275.1"/>
    </source>
</evidence>
<comment type="caution">
    <text evidence="5">The sequence shown here is derived from an EMBL/GenBank/DDBJ whole genome shotgun (WGS) entry which is preliminary data.</text>
</comment>
<keyword evidence="6" id="KW-1185">Reference proteome</keyword>
<evidence type="ECO:0000256" key="3">
    <source>
        <dbReference type="ARBA" id="ARBA00015405"/>
    </source>
</evidence>
<accession>A0AAV3Z3X1</accession>
<dbReference type="GO" id="GO:0005634">
    <property type="term" value="C:nucleus"/>
    <property type="evidence" value="ECO:0007669"/>
    <property type="project" value="UniProtKB-SubCell"/>
</dbReference>
<dbReference type="EMBL" id="BLXT01001916">
    <property type="protein sequence ID" value="GFN89275.1"/>
    <property type="molecule type" value="Genomic_DNA"/>
</dbReference>
<dbReference type="Proteomes" id="UP000735302">
    <property type="component" value="Unassembled WGS sequence"/>
</dbReference>
<comment type="similarity">
    <text evidence="2">Belongs to the MCMBP family.</text>
</comment>
<protein>
    <recommendedName>
        <fullName evidence="3">Mini-chromosome maintenance complex-binding protein</fullName>
    </recommendedName>
</protein>
<evidence type="ECO:0000256" key="4">
    <source>
        <dbReference type="ARBA" id="ARBA00023242"/>
    </source>
</evidence>
<reference evidence="5 6" key="1">
    <citation type="journal article" date="2021" name="Elife">
        <title>Chloroplast acquisition without the gene transfer in kleptoplastic sea slugs, Plakobranchus ocellatus.</title>
        <authorList>
            <person name="Maeda T."/>
            <person name="Takahashi S."/>
            <person name="Yoshida T."/>
            <person name="Shimamura S."/>
            <person name="Takaki Y."/>
            <person name="Nagai Y."/>
            <person name="Toyoda A."/>
            <person name="Suzuki Y."/>
            <person name="Arimoto A."/>
            <person name="Ishii H."/>
            <person name="Satoh N."/>
            <person name="Nishiyama T."/>
            <person name="Hasebe M."/>
            <person name="Maruyama T."/>
            <person name="Minagawa J."/>
            <person name="Obokata J."/>
            <person name="Shigenobu S."/>
        </authorList>
    </citation>
    <scope>NUCLEOTIDE SEQUENCE [LARGE SCALE GENOMIC DNA]</scope>
</reference>
<dbReference type="Pfam" id="PF09739">
    <property type="entry name" value="MCM_bind"/>
    <property type="match status" value="1"/>
</dbReference>